<dbReference type="AlphaFoldDB" id="A0A834TZ13"/>
<name>A0A834TZ13_9FABA</name>
<protein>
    <submittedName>
        <fullName evidence="1">Uncharacterized protein</fullName>
    </submittedName>
</protein>
<evidence type="ECO:0000313" key="2">
    <source>
        <dbReference type="Proteomes" id="UP000634136"/>
    </source>
</evidence>
<gene>
    <name evidence="1" type="ORF">G2W53_013676</name>
</gene>
<dbReference type="EMBL" id="JAAIUW010000005">
    <property type="protein sequence ID" value="KAF7831343.1"/>
    <property type="molecule type" value="Genomic_DNA"/>
</dbReference>
<accession>A0A834TZ13</accession>
<evidence type="ECO:0000313" key="1">
    <source>
        <dbReference type="EMBL" id="KAF7831343.1"/>
    </source>
</evidence>
<reference evidence="1" key="1">
    <citation type="submission" date="2020-09" db="EMBL/GenBank/DDBJ databases">
        <title>Genome-Enabled Discovery of Anthraquinone Biosynthesis in Senna tora.</title>
        <authorList>
            <person name="Kang S.-H."/>
            <person name="Pandey R.P."/>
            <person name="Lee C.-M."/>
            <person name="Sim J.-S."/>
            <person name="Jeong J.-T."/>
            <person name="Choi B.-S."/>
            <person name="Jung M."/>
            <person name="Ginzburg D."/>
            <person name="Zhao K."/>
            <person name="Won S.Y."/>
            <person name="Oh T.-J."/>
            <person name="Yu Y."/>
            <person name="Kim N.-H."/>
            <person name="Lee O.R."/>
            <person name="Lee T.-H."/>
            <person name="Bashyal P."/>
            <person name="Kim T.-S."/>
            <person name="Lee W.-H."/>
            <person name="Kawkins C."/>
            <person name="Kim C.-K."/>
            <person name="Kim J.S."/>
            <person name="Ahn B.O."/>
            <person name="Rhee S.Y."/>
            <person name="Sohng J.K."/>
        </authorList>
    </citation>
    <scope>NUCLEOTIDE SEQUENCE</scope>
    <source>
        <tissue evidence="1">Leaf</tissue>
    </source>
</reference>
<comment type="caution">
    <text evidence="1">The sequence shown here is derived from an EMBL/GenBank/DDBJ whole genome shotgun (WGS) entry which is preliminary data.</text>
</comment>
<dbReference type="Proteomes" id="UP000634136">
    <property type="component" value="Unassembled WGS sequence"/>
</dbReference>
<keyword evidence="2" id="KW-1185">Reference proteome</keyword>
<sequence>MGTTIYLIVKPKWINSIPITLALNRITMIYSILSAKDGSHTK</sequence>
<organism evidence="1 2">
    <name type="scientific">Senna tora</name>
    <dbReference type="NCBI Taxonomy" id="362788"/>
    <lineage>
        <taxon>Eukaryota</taxon>
        <taxon>Viridiplantae</taxon>
        <taxon>Streptophyta</taxon>
        <taxon>Embryophyta</taxon>
        <taxon>Tracheophyta</taxon>
        <taxon>Spermatophyta</taxon>
        <taxon>Magnoliopsida</taxon>
        <taxon>eudicotyledons</taxon>
        <taxon>Gunneridae</taxon>
        <taxon>Pentapetalae</taxon>
        <taxon>rosids</taxon>
        <taxon>fabids</taxon>
        <taxon>Fabales</taxon>
        <taxon>Fabaceae</taxon>
        <taxon>Caesalpinioideae</taxon>
        <taxon>Cassia clade</taxon>
        <taxon>Senna</taxon>
    </lineage>
</organism>
<proteinExistence type="predicted"/>